<protein>
    <submittedName>
        <fullName evidence="1">Uncharacterized protein</fullName>
    </submittedName>
</protein>
<reference evidence="1 2" key="1">
    <citation type="submission" date="2015-09" db="EMBL/GenBank/DDBJ databases">
        <title>Genome sequence, genome mining and natural product profiling of a biocontrol bacterium Streptomyces malaysiensis F913.</title>
        <authorList>
            <person name="Xu Y."/>
            <person name="Wei J."/>
            <person name="Xie J."/>
            <person name="Li T."/>
            <person name="Zhou Z."/>
        </authorList>
    </citation>
    <scope>NUCLEOTIDE SEQUENCE [LARGE SCALE GENOMIC DNA]</scope>
    <source>
        <strain evidence="1 2">F913</strain>
    </source>
</reference>
<dbReference type="EMBL" id="LJIW01000001">
    <property type="protein sequence ID" value="PNG98911.1"/>
    <property type="molecule type" value="Genomic_DNA"/>
</dbReference>
<organism evidence="1 2">
    <name type="scientific">Streptomyces malaysiensis</name>
    <dbReference type="NCBI Taxonomy" id="92644"/>
    <lineage>
        <taxon>Bacteria</taxon>
        <taxon>Bacillati</taxon>
        <taxon>Actinomycetota</taxon>
        <taxon>Actinomycetes</taxon>
        <taxon>Kitasatosporales</taxon>
        <taxon>Streptomycetaceae</taxon>
        <taxon>Streptomyces</taxon>
        <taxon>Streptomyces violaceusniger group</taxon>
    </lineage>
</organism>
<name>A0A2J7ZF55_STRMQ</name>
<keyword evidence="2" id="KW-1185">Reference proteome</keyword>
<proteinExistence type="predicted"/>
<dbReference type="Proteomes" id="UP000236520">
    <property type="component" value="Unassembled WGS sequence"/>
</dbReference>
<evidence type="ECO:0000313" key="1">
    <source>
        <dbReference type="EMBL" id="PNG98911.1"/>
    </source>
</evidence>
<accession>A0A2J7ZF55</accession>
<evidence type="ECO:0000313" key="2">
    <source>
        <dbReference type="Proteomes" id="UP000236520"/>
    </source>
</evidence>
<dbReference type="AlphaFoldDB" id="A0A2J7ZF55"/>
<comment type="caution">
    <text evidence="1">The sequence shown here is derived from an EMBL/GenBank/DDBJ whole genome shotgun (WGS) entry which is preliminary data.</text>
</comment>
<gene>
    <name evidence="1" type="ORF">SMF913_14936</name>
</gene>
<sequence length="38" mass="4332">MLYQLSHVRMPPTGFHRSARASLYLILFEKIPIGDESG</sequence>